<dbReference type="Pfam" id="PF00501">
    <property type="entry name" value="AMP-binding"/>
    <property type="match status" value="1"/>
</dbReference>
<evidence type="ECO:0000313" key="3">
    <source>
        <dbReference type="Proteomes" id="UP001141259"/>
    </source>
</evidence>
<accession>A0A9X3AJZ5</accession>
<gene>
    <name evidence="2" type="ORF">NZH93_35610</name>
</gene>
<dbReference type="EMBL" id="JANYMP010000022">
    <property type="protein sequence ID" value="MCS7482205.1"/>
    <property type="molecule type" value="Genomic_DNA"/>
</dbReference>
<evidence type="ECO:0000313" key="2">
    <source>
        <dbReference type="EMBL" id="MCS7482205.1"/>
    </source>
</evidence>
<proteinExistence type="predicted"/>
<dbReference type="RefSeq" id="WP_259627679.1">
    <property type="nucleotide sequence ID" value="NZ_JANYMP010000022.1"/>
</dbReference>
<name>A0A9X3AJZ5_9PSEU</name>
<dbReference type="InterPro" id="IPR000873">
    <property type="entry name" value="AMP-dep_synth/lig_dom"/>
</dbReference>
<evidence type="ECO:0000259" key="1">
    <source>
        <dbReference type="Pfam" id="PF00501"/>
    </source>
</evidence>
<reference evidence="2" key="1">
    <citation type="submission" date="2022-08" db="EMBL/GenBank/DDBJ databases">
        <authorList>
            <person name="Tistechok S."/>
            <person name="Samborskyy M."/>
            <person name="Roman I."/>
        </authorList>
    </citation>
    <scope>NUCLEOTIDE SEQUENCE</scope>
    <source>
        <strain evidence="2">DSM 103496</strain>
    </source>
</reference>
<dbReference type="SUPFAM" id="SSF56801">
    <property type="entry name" value="Acetyl-CoA synthetase-like"/>
    <property type="match status" value="1"/>
</dbReference>
<dbReference type="InterPro" id="IPR042099">
    <property type="entry name" value="ANL_N_sf"/>
</dbReference>
<keyword evidence="3" id="KW-1185">Reference proteome</keyword>
<dbReference type="Gene3D" id="3.30.300.30">
    <property type="match status" value="1"/>
</dbReference>
<feature type="domain" description="AMP-dependent synthetase/ligase" evidence="1">
    <location>
        <begin position="115"/>
        <end position="336"/>
    </location>
</feature>
<dbReference type="PROSITE" id="PS00455">
    <property type="entry name" value="AMP_BINDING"/>
    <property type="match status" value="1"/>
</dbReference>
<dbReference type="InterPro" id="IPR045851">
    <property type="entry name" value="AMP-bd_C_sf"/>
</dbReference>
<dbReference type="AlphaFoldDB" id="A0A9X3AJZ5"/>
<dbReference type="Proteomes" id="UP001141259">
    <property type="component" value="Unassembled WGS sequence"/>
</dbReference>
<dbReference type="InterPro" id="IPR020845">
    <property type="entry name" value="AMP-binding_CS"/>
</dbReference>
<dbReference type="PANTHER" id="PTHR24096">
    <property type="entry name" value="LONG-CHAIN-FATTY-ACID--COA LIGASE"/>
    <property type="match status" value="1"/>
</dbReference>
<dbReference type="Gene3D" id="3.40.50.12780">
    <property type="entry name" value="N-terminal domain of ligase-like"/>
    <property type="match status" value="1"/>
</dbReference>
<organism evidence="2 3">
    <name type="scientific">Umezawaea endophytica</name>
    <dbReference type="NCBI Taxonomy" id="1654476"/>
    <lineage>
        <taxon>Bacteria</taxon>
        <taxon>Bacillati</taxon>
        <taxon>Actinomycetota</taxon>
        <taxon>Actinomycetes</taxon>
        <taxon>Pseudonocardiales</taxon>
        <taxon>Pseudonocardiaceae</taxon>
        <taxon>Umezawaea</taxon>
    </lineage>
</organism>
<protein>
    <submittedName>
        <fullName evidence="2">AMP-binding protein</fullName>
    </submittedName>
</protein>
<sequence length="467" mass="49088">MSLLGDGARLVDAADGTELAGEDLRTRVAGLAAELSALPVGVVFARTAVDVPSVLRYLGAFTAGRPVALLDAGQDREVLLALVAAFRPAAVLGADGDAPDGYRPGEVGGPAWVREAADGVEPHPDLAVLLPTSGSTGNPKFVRLSRAAVLSNAEAIAEVLDVDAAEVAPTSLPLHYSYGMSVLNSHLLRGATVVVEATGVMGRPFWQAVADHKITSLAGVPYHYEMLKRLRFDPAKYPSLRTITQAGGKLREDLVTEFNDKMVAAGGRMFVMYGQTEAAPRMATVPAGKLAEKLGSAGPALPGGAFAIRTEDGAETTEPGVVGEVLYRGPNVMMGYAESEAELADGDSRGGVLETGDLGRLDEDGYLFITGRLKRIGKVFGNRVNLDDLEQLVRASGLDTGVVAAVPAGDKVVVWLEDRGADTRKAVARELAERLHMHVSGFDVREVDALPLLASGKVDYRSLEGRA</sequence>
<comment type="caution">
    <text evidence="2">The sequence shown here is derived from an EMBL/GenBank/DDBJ whole genome shotgun (WGS) entry which is preliminary data.</text>
</comment>